<dbReference type="GO" id="GO:0007293">
    <property type="term" value="P:germarium-derived egg chamber formation"/>
    <property type="evidence" value="ECO:0007669"/>
    <property type="project" value="EnsemblMetazoa"/>
</dbReference>
<proteinExistence type="predicted"/>
<keyword evidence="3" id="KW-1185">Reference proteome</keyword>
<dbReference type="HOGENOM" id="CLU_1403841_0_0_1"/>
<sequence length="194" mass="22156">MLDECERNNHTQPYQRYISFEEMLSMLAQLLLRMADYTLYISRFANDLPSLLAAACIAAVRQVSGVRRWSQYLVGLTSYTEAHVEPYMHVLTDYHYYHTIQPDYRGSPSVQTNQSLASPDSGFEESFTENTNLVVSDKVVTLETCNIITVQLQGPPPPHSSTLLPKEHINLKRPRFEDDSENLHPLKHAKVVSD</sequence>
<dbReference type="GO" id="GO:0045448">
    <property type="term" value="P:mitotic cell cycle, embryonic"/>
    <property type="evidence" value="ECO:0007669"/>
    <property type="project" value="EnsemblMetazoa"/>
</dbReference>
<evidence type="ECO:0000259" key="1">
    <source>
        <dbReference type="Pfam" id="PF02984"/>
    </source>
</evidence>
<reference evidence="2 3" key="1">
    <citation type="journal article" date="2007" name="Nature">
        <title>Evolution of genes and genomes on the Drosophila phylogeny.</title>
        <authorList>
            <consortium name="Drosophila 12 Genomes Consortium"/>
            <person name="Clark A.G."/>
            <person name="Eisen M.B."/>
            <person name="Smith D.R."/>
            <person name="Bergman C.M."/>
            <person name="Oliver B."/>
            <person name="Markow T.A."/>
            <person name="Kaufman T.C."/>
            <person name="Kellis M."/>
            <person name="Gelbart W."/>
            <person name="Iyer V.N."/>
            <person name="Pollard D.A."/>
            <person name="Sackton T.B."/>
            <person name="Larracuente A.M."/>
            <person name="Singh N.D."/>
            <person name="Abad J.P."/>
            <person name="Abt D.N."/>
            <person name="Adryan B."/>
            <person name="Aguade M."/>
            <person name="Akashi H."/>
            <person name="Anderson W.W."/>
            <person name="Aquadro C.F."/>
            <person name="Ardell D.H."/>
            <person name="Arguello R."/>
            <person name="Artieri C.G."/>
            <person name="Barbash D.A."/>
            <person name="Barker D."/>
            <person name="Barsanti P."/>
            <person name="Batterham P."/>
            <person name="Batzoglou S."/>
            <person name="Begun D."/>
            <person name="Bhutkar A."/>
            <person name="Blanco E."/>
            <person name="Bosak S.A."/>
            <person name="Bradley R.K."/>
            <person name="Brand A.D."/>
            <person name="Brent M.R."/>
            <person name="Brooks A.N."/>
            <person name="Brown R.H."/>
            <person name="Butlin R.K."/>
            <person name="Caggese C."/>
            <person name="Calvi B.R."/>
            <person name="Bernardo de Carvalho A."/>
            <person name="Caspi A."/>
            <person name="Castrezana S."/>
            <person name="Celniker S.E."/>
            <person name="Chang J.L."/>
            <person name="Chapple C."/>
            <person name="Chatterji S."/>
            <person name="Chinwalla A."/>
            <person name="Civetta A."/>
            <person name="Clifton S.W."/>
            <person name="Comeron J.M."/>
            <person name="Costello J.C."/>
            <person name="Coyne J.A."/>
            <person name="Daub J."/>
            <person name="David R.G."/>
            <person name="Delcher A.L."/>
            <person name="Delehaunty K."/>
            <person name="Do C.B."/>
            <person name="Ebling H."/>
            <person name="Edwards K."/>
            <person name="Eickbush T."/>
            <person name="Evans J.D."/>
            <person name="Filipski A."/>
            <person name="Findeiss S."/>
            <person name="Freyhult E."/>
            <person name="Fulton L."/>
            <person name="Fulton R."/>
            <person name="Garcia A.C."/>
            <person name="Gardiner A."/>
            <person name="Garfield D.A."/>
            <person name="Garvin B.E."/>
            <person name="Gibson G."/>
            <person name="Gilbert D."/>
            <person name="Gnerre S."/>
            <person name="Godfrey J."/>
            <person name="Good R."/>
            <person name="Gotea V."/>
            <person name="Gravely B."/>
            <person name="Greenberg A.J."/>
            <person name="Griffiths-Jones S."/>
            <person name="Gross S."/>
            <person name="Guigo R."/>
            <person name="Gustafson E.A."/>
            <person name="Haerty W."/>
            <person name="Hahn M.W."/>
            <person name="Halligan D.L."/>
            <person name="Halpern A.L."/>
            <person name="Halter G.M."/>
            <person name="Han M.V."/>
            <person name="Heger A."/>
            <person name="Hillier L."/>
            <person name="Hinrichs A.S."/>
            <person name="Holmes I."/>
            <person name="Hoskins R.A."/>
            <person name="Hubisz M.J."/>
            <person name="Hultmark D."/>
            <person name="Huntley M.A."/>
            <person name="Jaffe D.B."/>
            <person name="Jagadeeshan S."/>
            <person name="Jeck W.R."/>
            <person name="Johnson J."/>
            <person name="Jones C.D."/>
            <person name="Jordan W.C."/>
            <person name="Karpen G.H."/>
            <person name="Kataoka E."/>
            <person name="Keightley P.D."/>
            <person name="Kheradpour P."/>
            <person name="Kirkness E.F."/>
            <person name="Koerich L.B."/>
            <person name="Kristiansen K."/>
            <person name="Kudrna D."/>
            <person name="Kulathinal R.J."/>
            <person name="Kumar S."/>
            <person name="Kwok R."/>
            <person name="Lander E."/>
            <person name="Langley C.H."/>
            <person name="Lapoint R."/>
            <person name="Lazzaro B.P."/>
            <person name="Lee S.J."/>
            <person name="Levesque L."/>
            <person name="Li R."/>
            <person name="Lin C.F."/>
            <person name="Lin M.F."/>
            <person name="Lindblad-Toh K."/>
            <person name="Llopart A."/>
            <person name="Long M."/>
            <person name="Low L."/>
            <person name="Lozovsky E."/>
            <person name="Lu J."/>
            <person name="Luo M."/>
            <person name="Machado C.A."/>
            <person name="Makalowski W."/>
            <person name="Marzo M."/>
            <person name="Matsuda M."/>
            <person name="Matzkin L."/>
            <person name="McAllister B."/>
            <person name="McBride C.S."/>
            <person name="McKernan B."/>
            <person name="McKernan K."/>
            <person name="Mendez-Lago M."/>
            <person name="Minx P."/>
            <person name="Mollenhauer M.U."/>
            <person name="Montooth K."/>
            <person name="Mount S.M."/>
            <person name="Mu X."/>
            <person name="Myers E."/>
            <person name="Negre B."/>
            <person name="Newfeld S."/>
            <person name="Nielsen R."/>
            <person name="Noor M.A."/>
            <person name="O'Grady P."/>
            <person name="Pachter L."/>
            <person name="Papaceit M."/>
            <person name="Parisi M.J."/>
            <person name="Parisi M."/>
            <person name="Parts L."/>
            <person name="Pedersen J.S."/>
            <person name="Pesole G."/>
            <person name="Phillippy A.M."/>
            <person name="Ponting C.P."/>
            <person name="Pop M."/>
            <person name="Porcelli D."/>
            <person name="Powell J.R."/>
            <person name="Prohaska S."/>
            <person name="Pruitt K."/>
            <person name="Puig M."/>
            <person name="Quesneville H."/>
            <person name="Ram K.R."/>
            <person name="Rand D."/>
            <person name="Rasmussen M.D."/>
            <person name="Reed L.K."/>
            <person name="Reenan R."/>
            <person name="Reily A."/>
            <person name="Remington K.A."/>
            <person name="Rieger T.T."/>
            <person name="Ritchie M.G."/>
            <person name="Robin C."/>
            <person name="Rogers Y.H."/>
            <person name="Rohde C."/>
            <person name="Rozas J."/>
            <person name="Rubenfield M.J."/>
            <person name="Ruiz A."/>
            <person name="Russo S."/>
            <person name="Salzberg S.L."/>
            <person name="Sanchez-Gracia A."/>
            <person name="Saranga D.J."/>
            <person name="Sato H."/>
            <person name="Schaeffer S.W."/>
            <person name="Schatz M.C."/>
            <person name="Schlenke T."/>
            <person name="Schwartz R."/>
            <person name="Segarra C."/>
            <person name="Singh R.S."/>
            <person name="Sirot L."/>
            <person name="Sirota M."/>
            <person name="Sisneros N.B."/>
            <person name="Smith C.D."/>
            <person name="Smith T.F."/>
            <person name="Spieth J."/>
            <person name="Stage D.E."/>
            <person name="Stark A."/>
            <person name="Stephan W."/>
            <person name="Strausberg R.L."/>
            <person name="Strempel S."/>
            <person name="Sturgill D."/>
            <person name="Sutton G."/>
            <person name="Sutton G.G."/>
            <person name="Tao W."/>
            <person name="Teichmann S."/>
            <person name="Tobari Y.N."/>
            <person name="Tomimura Y."/>
            <person name="Tsolas J.M."/>
            <person name="Valente V.L."/>
            <person name="Venter E."/>
            <person name="Venter J.C."/>
            <person name="Vicario S."/>
            <person name="Vieira F.G."/>
            <person name="Vilella A.J."/>
            <person name="Villasante A."/>
            <person name="Walenz B."/>
            <person name="Wang J."/>
            <person name="Wasserman M."/>
            <person name="Watts T."/>
            <person name="Wilson D."/>
            <person name="Wilson R.K."/>
            <person name="Wing R.A."/>
            <person name="Wolfner M.F."/>
            <person name="Wong A."/>
            <person name="Wong G.K."/>
            <person name="Wu C.I."/>
            <person name="Wu G."/>
            <person name="Yamamoto D."/>
            <person name="Yang H.P."/>
            <person name="Yang S.P."/>
            <person name="Yorke J.A."/>
            <person name="Yoshida K."/>
            <person name="Zdobnov E."/>
            <person name="Zhang P."/>
            <person name="Zhang Y."/>
            <person name="Zimin A.V."/>
            <person name="Baldwin J."/>
            <person name="Abdouelleil A."/>
            <person name="Abdulkadir J."/>
            <person name="Abebe A."/>
            <person name="Abera B."/>
            <person name="Abreu J."/>
            <person name="Acer S.C."/>
            <person name="Aftuck L."/>
            <person name="Alexander A."/>
            <person name="An P."/>
            <person name="Anderson E."/>
            <person name="Anderson S."/>
            <person name="Arachi H."/>
            <person name="Azer M."/>
            <person name="Bachantsang P."/>
            <person name="Barry A."/>
            <person name="Bayul T."/>
            <person name="Berlin A."/>
            <person name="Bessette D."/>
            <person name="Bloom T."/>
            <person name="Blye J."/>
            <person name="Boguslavskiy L."/>
            <person name="Bonnet C."/>
            <person name="Boukhgalter B."/>
            <person name="Bourzgui I."/>
            <person name="Brown A."/>
            <person name="Cahill P."/>
            <person name="Channer S."/>
            <person name="Cheshatsang Y."/>
            <person name="Chuda L."/>
            <person name="Citroen M."/>
            <person name="Collymore A."/>
            <person name="Cooke P."/>
            <person name="Costello M."/>
            <person name="D'Aco K."/>
            <person name="Daza R."/>
            <person name="De Haan G."/>
            <person name="DeGray S."/>
            <person name="DeMaso C."/>
            <person name="Dhargay N."/>
            <person name="Dooley K."/>
            <person name="Dooley E."/>
            <person name="Doricent M."/>
            <person name="Dorje P."/>
            <person name="Dorjee K."/>
            <person name="Dupes A."/>
            <person name="Elong R."/>
            <person name="Falk J."/>
            <person name="Farina A."/>
            <person name="Faro S."/>
            <person name="Ferguson D."/>
            <person name="Fisher S."/>
            <person name="Foley C.D."/>
            <person name="Franke A."/>
            <person name="Friedrich D."/>
            <person name="Gadbois L."/>
            <person name="Gearin G."/>
            <person name="Gearin C.R."/>
            <person name="Giannoukos G."/>
            <person name="Goode T."/>
            <person name="Graham J."/>
            <person name="Grandbois E."/>
            <person name="Grewal S."/>
            <person name="Gyaltsen K."/>
            <person name="Hafez N."/>
            <person name="Hagos B."/>
            <person name="Hall J."/>
            <person name="Henson C."/>
            <person name="Hollinger A."/>
            <person name="Honan T."/>
            <person name="Huard M.D."/>
            <person name="Hughes L."/>
            <person name="Hurhula B."/>
            <person name="Husby M.E."/>
            <person name="Kamat A."/>
            <person name="Kanga B."/>
            <person name="Kashin S."/>
            <person name="Khazanovich D."/>
            <person name="Kisner P."/>
            <person name="Lance K."/>
            <person name="Lara M."/>
            <person name="Lee W."/>
            <person name="Lennon N."/>
            <person name="Letendre F."/>
            <person name="LeVine R."/>
            <person name="Lipovsky A."/>
            <person name="Liu X."/>
            <person name="Liu J."/>
            <person name="Liu S."/>
            <person name="Lokyitsang T."/>
            <person name="Lokyitsang Y."/>
            <person name="Lubonja R."/>
            <person name="Lui A."/>
            <person name="MacDonald P."/>
            <person name="Magnisalis V."/>
            <person name="Maru K."/>
            <person name="Matthews C."/>
            <person name="McCusker W."/>
            <person name="McDonough S."/>
            <person name="Mehta T."/>
            <person name="Meldrim J."/>
            <person name="Meneus L."/>
            <person name="Mihai O."/>
            <person name="Mihalev A."/>
            <person name="Mihova T."/>
            <person name="Mittelman R."/>
            <person name="Mlenga V."/>
            <person name="Montmayeur A."/>
            <person name="Mulrain L."/>
            <person name="Navidi A."/>
            <person name="Naylor J."/>
            <person name="Negash T."/>
            <person name="Nguyen T."/>
            <person name="Nguyen N."/>
            <person name="Nicol R."/>
            <person name="Norbu C."/>
            <person name="Norbu N."/>
            <person name="Novod N."/>
            <person name="O'Neill B."/>
            <person name="Osman S."/>
            <person name="Markiewicz E."/>
            <person name="Oyono O.L."/>
            <person name="Patti C."/>
            <person name="Phunkhang P."/>
            <person name="Pierre F."/>
            <person name="Priest M."/>
            <person name="Raghuraman S."/>
            <person name="Rege F."/>
            <person name="Reyes R."/>
            <person name="Rise C."/>
            <person name="Rogov P."/>
            <person name="Ross K."/>
            <person name="Ryan E."/>
            <person name="Settipalli S."/>
            <person name="Shea T."/>
            <person name="Sherpa N."/>
            <person name="Shi L."/>
            <person name="Shih D."/>
            <person name="Sparrow T."/>
            <person name="Spaulding J."/>
            <person name="Stalker J."/>
            <person name="Stange-Thomann N."/>
            <person name="Stavropoulos S."/>
            <person name="Stone C."/>
            <person name="Strader C."/>
            <person name="Tesfaye S."/>
            <person name="Thomson T."/>
            <person name="Thoulutsang Y."/>
            <person name="Thoulutsang D."/>
            <person name="Topham K."/>
            <person name="Topping I."/>
            <person name="Tsamla T."/>
            <person name="Vassiliev H."/>
            <person name="Vo A."/>
            <person name="Wangchuk T."/>
            <person name="Wangdi T."/>
            <person name="Weiand M."/>
            <person name="Wilkinson J."/>
            <person name="Wilson A."/>
            <person name="Yadav S."/>
            <person name="Young G."/>
            <person name="Yu Q."/>
            <person name="Zembek L."/>
            <person name="Zhong D."/>
            <person name="Zimmer A."/>
            <person name="Zwirko Z."/>
            <person name="Jaffe D.B."/>
            <person name="Alvarez P."/>
            <person name="Brockman W."/>
            <person name="Butler J."/>
            <person name="Chin C."/>
            <person name="Gnerre S."/>
            <person name="Grabherr M."/>
            <person name="Kleber M."/>
            <person name="Mauceli E."/>
            <person name="MacCallum I."/>
        </authorList>
    </citation>
    <scope>NUCLEOTIDE SEQUENCE [LARGE SCALE GENOMIC DNA]</scope>
    <source>
        <strain evidence="3">white501</strain>
    </source>
</reference>
<organism evidence="2 3">
    <name type="scientific">Drosophila simulans</name>
    <name type="common">Fruit fly</name>
    <dbReference type="NCBI Taxonomy" id="7240"/>
    <lineage>
        <taxon>Eukaryota</taxon>
        <taxon>Metazoa</taxon>
        <taxon>Ecdysozoa</taxon>
        <taxon>Arthropoda</taxon>
        <taxon>Hexapoda</taxon>
        <taxon>Insecta</taxon>
        <taxon>Pterygota</taxon>
        <taxon>Neoptera</taxon>
        <taxon>Endopterygota</taxon>
        <taxon>Diptera</taxon>
        <taxon>Brachycera</taxon>
        <taxon>Muscomorpha</taxon>
        <taxon>Ephydroidea</taxon>
        <taxon>Drosophilidae</taxon>
        <taxon>Drosophila</taxon>
        <taxon>Sophophora</taxon>
    </lineage>
</organism>
<gene>
    <name evidence="2" type="primary">Dsim\GD13769</name>
    <name evidence="2" type="ORF">Dsim_GD13769</name>
</gene>
<dbReference type="Pfam" id="PF02984">
    <property type="entry name" value="Cyclin_C"/>
    <property type="match status" value="1"/>
</dbReference>
<dbReference type="InterPro" id="IPR004367">
    <property type="entry name" value="Cyclin_C-dom"/>
</dbReference>
<dbReference type="GO" id="GO:0016538">
    <property type="term" value="F:cyclin-dependent protein serine/threonine kinase regulator activity"/>
    <property type="evidence" value="ECO:0007669"/>
    <property type="project" value="EnsemblMetazoa"/>
</dbReference>
<evidence type="ECO:0000313" key="2">
    <source>
        <dbReference type="EMBL" id="EDX09088.1"/>
    </source>
</evidence>
<evidence type="ECO:0000313" key="3">
    <source>
        <dbReference type="Proteomes" id="UP000000304"/>
    </source>
</evidence>
<name>B4QPJ5_DROSI</name>
<dbReference type="SUPFAM" id="SSF47954">
    <property type="entry name" value="Cyclin-like"/>
    <property type="match status" value="1"/>
</dbReference>
<dbReference type="EMBL" id="CM000363">
    <property type="protein sequence ID" value="EDX09088.1"/>
    <property type="molecule type" value="Genomic_DNA"/>
</dbReference>
<dbReference type="STRING" id="7240.B4QPJ5"/>
<dbReference type="InterPro" id="IPR036915">
    <property type="entry name" value="Cyclin-like_sf"/>
</dbReference>
<protein>
    <submittedName>
        <fullName evidence="2">GD13769</fullName>
    </submittedName>
</protein>
<accession>B4QPJ5</accession>
<dbReference type="PhylomeDB" id="B4QPJ5"/>
<feature type="domain" description="Cyclin C-terminal" evidence="1">
    <location>
        <begin position="29"/>
        <end position="95"/>
    </location>
</feature>
<dbReference type="Gene3D" id="1.10.472.10">
    <property type="entry name" value="Cyclin-like"/>
    <property type="match status" value="1"/>
</dbReference>
<dbReference type="AlphaFoldDB" id="B4QPJ5"/>
<dbReference type="Bgee" id="FBgn0185468">
    <property type="expression patterns" value="Expressed in female reproductive system and 3 other cell types or tissues"/>
</dbReference>
<dbReference type="CDD" id="cd20529">
    <property type="entry name" value="CYCLIN_CCNJ-like_rpt2"/>
    <property type="match status" value="1"/>
</dbReference>
<dbReference type="Proteomes" id="UP000000304">
    <property type="component" value="Chromosome 3L"/>
</dbReference>
<dbReference type="OrthoDB" id="285802at2759"/>